<comment type="caution">
    <text evidence="2">The sequence shown here is derived from an EMBL/GenBank/DDBJ whole genome shotgun (WGS) entry which is preliminary data.</text>
</comment>
<evidence type="ECO:0008006" key="4">
    <source>
        <dbReference type="Google" id="ProtNLM"/>
    </source>
</evidence>
<protein>
    <recommendedName>
        <fullName evidence="4">BZIP domain-containing protein</fullName>
    </recommendedName>
</protein>
<dbReference type="AlphaFoldDB" id="A0A9W8P9G2"/>
<sequence>MPLSGTARNFAKFQLVFKDDTFTTLNITLKKTEIQQSRSKTIAHTFALLSGALILPRIITMSQSPSSSSTPPASAMNGEMSTPTNGLSLPHSSQVDAETLSLRAKNRRERNKLASRKCRALKSARLIYLDGRVAELEDEVRVLRAALGASANAIPTAVEPGLPTPNLTPQSSLSSISSSSTRSLASLKSSSLASITSTSSMDTIPDVEVDDEDTSIADLKRENEALKTCMAKFEQEWNAALATLGLKIPSAINGKQPATSNPPPDETLTDGNSDPASANSESSPPGHSLATLIAAATQLTSQPS</sequence>
<feature type="compositionally biased region" description="Low complexity" evidence="1">
    <location>
        <begin position="63"/>
        <end position="76"/>
    </location>
</feature>
<dbReference type="GO" id="GO:0003700">
    <property type="term" value="F:DNA-binding transcription factor activity"/>
    <property type="evidence" value="ECO:0007669"/>
    <property type="project" value="InterPro"/>
</dbReference>
<reference evidence="2 3" key="1">
    <citation type="journal article" date="2023" name="Proc. Natl. Acad. Sci. U.S.A.">
        <title>A global phylogenomic analysis of the shiitake genus Lentinula.</title>
        <authorList>
            <person name="Sierra-Patev S."/>
            <person name="Min B."/>
            <person name="Naranjo-Ortiz M."/>
            <person name="Looney B."/>
            <person name="Konkel Z."/>
            <person name="Slot J.C."/>
            <person name="Sakamoto Y."/>
            <person name="Steenwyk J.L."/>
            <person name="Rokas A."/>
            <person name="Carro J."/>
            <person name="Camarero S."/>
            <person name="Ferreira P."/>
            <person name="Molpeceres G."/>
            <person name="Ruiz-Duenas F.J."/>
            <person name="Serrano A."/>
            <person name="Henrissat B."/>
            <person name="Drula E."/>
            <person name="Hughes K.W."/>
            <person name="Mata J.L."/>
            <person name="Ishikawa N.K."/>
            <person name="Vargas-Isla R."/>
            <person name="Ushijima S."/>
            <person name="Smith C.A."/>
            <person name="Donoghue J."/>
            <person name="Ahrendt S."/>
            <person name="Andreopoulos W."/>
            <person name="He G."/>
            <person name="LaButti K."/>
            <person name="Lipzen A."/>
            <person name="Ng V."/>
            <person name="Riley R."/>
            <person name="Sandor L."/>
            <person name="Barry K."/>
            <person name="Martinez A.T."/>
            <person name="Xiao Y."/>
            <person name="Gibbons J.G."/>
            <person name="Terashima K."/>
            <person name="Grigoriev I.V."/>
            <person name="Hibbett D."/>
        </authorList>
    </citation>
    <scope>NUCLEOTIDE SEQUENCE [LARGE SCALE GENOMIC DNA]</scope>
    <source>
        <strain evidence="2 3">TFB7810</strain>
    </source>
</reference>
<evidence type="ECO:0000256" key="1">
    <source>
        <dbReference type="SAM" id="MobiDB-lite"/>
    </source>
</evidence>
<name>A0A9W8P9G2_9AGAR</name>
<dbReference type="InterPro" id="IPR046347">
    <property type="entry name" value="bZIP_sf"/>
</dbReference>
<gene>
    <name evidence="2" type="ORF">DFH05DRAFT_1457243</name>
</gene>
<feature type="compositionally biased region" description="Polar residues" evidence="1">
    <location>
        <begin position="269"/>
        <end position="285"/>
    </location>
</feature>
<dbReference type="Gene3D" id="1.20.5.170">
    <property type="match status" value="1"/>
</dbReference>
<feature type="region of interest" description="Disordered" evidence="1">
    <location>
        <begin position="252"/>
        <end position="290"/>
    </location>
</feature>
<organism evidence="2 3">
    <name type="scientific">Lentinula detonsa</name>
    <dbReference type="NCBI Taxonomy" id="2804962"/>
    <lineage>
        <taxon>Eukaryota</taxon>
        <taxon>Fungi</taxon>
        <taxon>Dikarya</taxon>
        <taxon>Basidiomycota</taxon>
        <taxon>Agaricomycotina</taxon>
        <taxon>Agaricomycetes</taxon>
        <taxon>Agaricomycetidae</taxon>
        <taxon>Agaricales</taxon>
        <taxon>Marasmiineae</taxon>
        <taxon>Omphalotaceae</taxon>
        <taxon>Lentinula</taxon>
    </lineage>
</organism>
<dbReference type="EMBL" id="JANVFU010000002">
    <property type="protein sequence ID" value="KAJ3749460.1"/>
    <property type="molecule type" value="Genomic_DNA"/>
</dbReference>
<evidence type="ECO:0000313" key="3">
    <source>
        <dbReference type="Proteomes" id="UP001142393"/>
    </source>
</evidence>
<feature type="region of interest" description="Disordered" evidence="1">
    <location>
        <begin position="63"/>
        <end position="83"/>
    </location>
</feature>
<accession>A0A9W8P9G2</accession>
<dbReference type="Proteomes" id="UP001142393">
    <property type="component" value="Unassembled WGS sequence"/>
</dbReference>
<keyword evidence="3" id="KW-1185">Reference proteome</keyword>
<proteinExistence type="predicted"/>
<evidence type="ECO:0000313" key="2">
    <source>
        <dbReference type="EMBL" id="KAJ3749460.1"/>
    </source>
</evidence>
<dbReference type="SUPFAM" id="SSF57959">
    <property type="entry name" value="Leucine zipper domain"/>
    <property type="match status" value="1"/>
</dbReference>
<feature type="region of interest" description="Disordered" evidence="1">
    <location>
        <begin position="155"/>
        <end position="178"/>
    </location>
</feature>